<dbReference type="Gene3D" id="1.10.1200.10">
    <property type="entry name" value="ACP-like"/>
    <property type="match status" value="1"/>
</dbReference>
<reference evidence="1 2" key="1">
    <citation type="submission" date="2019-07" db="EMBL/GenBank/DDBJ databases">
        <title>Rapid identification of Enteric Bacteria from Whole Genome Sequences (WGS) using Average Nucleotide Identity (ANI).</title>
        <authorList>
            <person name="Lane C."/>
        </authorList>
    </citation>
    <scope>NUCLEOTIDE SEQUENCE [LARGE SCALE GENOMIC DNA]</scope>
    <source>
        <strain evidence="1 2">2016D-0084</strain>
    </source>
</reference>
<dbReference type="EMBL" id="VOWJ01000024">
    <property type="protein sequence ID" value="TXE87722.1"/>
    <property type="molecule type" value="Genomic_DNA"/>
</dbReference>
<name>A0A5C7E0N0_9BACT</name>
<dbReference type="Proteomes" id="UP000321629">
    <property type="component" value="Unassembled WGS sequence"/>
</dbReference>
<dbReference type="RefSeq" id="WP_147555651.1">
    <property type="nucleotide sequence ID" value="NZ_VOWJ01000024.1"/>
</dbReference>
<dbReference type="InterPro" id="IPR036736">
    <property type="entry name" value="ACP-like_sf"/>
</dbReference>
<organism evidence="1 2">
    <name type="scientific">Campylobacter volucris</name>
    <dbReference type="NCBI Taxonomy" id="1031542"/>
    <lineage>
        <taxon>Bacteria</taxon>
        <taxon>Pseudomonadati</taxon>
        <taxon>Campylobacterota</taxon>
        <taxon>Epsilonproteobacteria</taxon>
        <taxon>Campylobacterales</taxon>
        <taxon>Campylobacteraceae</taxon>
        <taxon>Campylobacter</taxon>
    </lineage>
</organism>
<dbReference type="AlphaFoldDB" id="A0A5C7E0N0"/>
<sequence>MDLTNTTIQKFFINIERTDIDETMQDLVSEDIIDSIDIMALVAEIEKYYGKTLNAEFISPENFEDFESIKNMLLKAYK</sequence>
<dbReference type="SUPFAM" id="SSF47336">
    <property type="entry name" value="ACP-like"/>
    <property type="match status" value="1"/>
</dbReference>
<evidence type="ECO:0000313" key="1">
    <source>
        <dbReference type="EMBL" id="TXE87722.1"/>
    </source>
</evidence>
<comment type="caution">
    <text evidence="1">The sequence shown here is derived from an EMBL/GenBank/DDBJ whole genome shotgun (WGS) entry which is preliminary data.</text>
</comment>
<gene>
    <name evidence="1" type="ORF">FPD38_05010</name>
</gene>
<evidence type="ECO:0000313" key="2">
    <source>
        <dbReference type="Proteomes" id="UP000321629"/>
    </source>
</evidence>
<accession>A0A5C7E0N0</accession>
<protein>
    <submittedName>
        <fullName evidence="1">Acyl carrier protein</fullName>
    </submittedName>
</protein>
<proteinExistence type="predicted"/>